<feature type="compositionally biased region" description="Polar residues" evidence="2">
    <location>
        <begin position="675"/>
        <end position="684"/>
    </location>
</feature>
<dbReference type="PANTHER" id="PTHR21708">
    <property type="entry name" value="PROBABLE 2-DEHYDROPANTOATE 2-REDUCTASE"/>
    <property type="match status" value="1"/>
</dbReference>
<keyword evidence="1" id="KW-0175">Coiled coil</keyword>
<evidence type="ECO:0000313" key="4">
    <source>
        <dbReference type="EMBL" id="SCV03267.1"/>
    </source>
</evidence>
<feature type="coiled-coil region" evidence="1">
    <location>
        <begin position="403"/>
        <end position="444"/>
    </location>
</feature>
<reference evidence="5" key="1">
    <citation type="submission" date="2016-03" db="EMBL/GenBank/DDBJ databases">
        <authorList>
            <person name="Devillers Hugo."/>
        </authorList>
    </citation>
    <scope>NUCLEOTIDE SEQUENCE [LARGE SCALE GENOMIC DNA]</scope>
</reference>
<feature type="region of interest" description="Disordered" evidence="2">
    <location>
        <begin position="881"/>
        <end position="900"/>
    </location>
</feature>
<dbReference type="Gene3D" id="1.10.1040.10">
    <property type="entry name" value="N-(1-d-carboxylethyl)-l-norvaline Dehydrogenase, domain 2"/>
    <property type="match status" value="1"/>
</dbReference>
<feature type="domain" description="Ketopantoate reductase C-terminal" evidence="3">
    <location>
        <begin position="207"/>
        <end position="333"/>
    </location>
</feature>
<dbReference type="PANTHER" id="PTHR21708:SF25">
    <property type="entry name" value="PROTEIN PAM1-RELATED"/>
    <property type="match status" value="1"/>
</dbReference>
<accession>A0A1G4KFD1</accession>
<feature type="compositionally biased region" description="Low complexity" evidence="2">
    <location>
        <begin position="766"/>
        <end position="780"/>
    </location>
</feature>
<gene>
    <name evidence="4" type="ORF">LAME_0H09054G</name>
</gene>
<evidence type="ECO:0000313" key="5">
    <source>
        <dbReference type="Proteomes" id="UP000191144"/>
    </source>
</evidence>
<proteinExistence type="predicted"/>
<dbReference type="InterPro" id="IPR051402">
    <property type="entry name" value="KPR-Related"/>
</dbReference>
<name>A0A1G4KFD1_9SACH</name>
<dbReference type="InterPro" id="IPR008927">
    <property type="entry name" value="6-PGluconate_DH-like_C_sf"/>
</dbReference>
<feature type="compositionally biased region" description="Low complexity" evidence="2">
    <location>
        <begin position="478"/>
        <end position="487"/>
    </location>
</feature>
<dbReference type="Pfam" id="PF08546">
    <property type="entry name" value="ApbA_C"/>
    <property type="match status" value="1"/>
</dbReference>
<dbReference type="GO" id="GO:0005737">
    <property type="term" value="C:cytoplasm"/>
    <property type="evidence" value="ECO:0007669"/>
    <property type="project" value="TreeGrafter"/>
</dbReference>
<dbReference type="EMBL" id="LT598480">
    <property type="protein sequence ID" value="SCV03267.1"/>
    <property type="molecule type" value="Genomic_DNA"/>
</dbReference>
<organism evidence="4 5">
    <name type="scientific">Lachancea meyersii CBS 8951</name>
    <dbReference type="NCBI Taxonomy" id="1266667"/>
    <lineage>
        <taxon>Eukaryota</taxon>
        <taxon>Fungi</taxon>
        <taxon>Dikarya</taxon>
        <taxon>Ascomycota</taxon>
        <taxon>Saccharomycotina</taxon>
        <taxon>Saccharomycetes</taxon>
        <taxon>Saccharomycetales</taxon>
        <taxon>Saccharomycetaceae</taxon>
        <taxon>Lachancea</taxon>
    </lineage>
</organism>
<dbReference type="InterPro" id="IPR013328">
    <property type="entry name" value="6PGD_dom2"/>
</dbReference>
<feature type="region of interest" description="Disordered" evidence="2">
    <location>
        <begin position="818"/>
        <end position="872"/>
    </location>
</feature>
<feature type="region of interest" description="Disordered" evidence="2">
    <location>
        <begin position="452"/>
        <end position="494"/>
    </location>
</feature>
<dbReference type="Proteomes" id="UP000191144">
    <property type="component" value="Chromosome H"/>
</dbReference>
<dbReference type="InterPro" id="IPR013752">
    <property type="entry name" value="KPA_reductase"/>
</dbReference>
<feature type="compositionally biased region" description="Polar residues" evidence="2">
    <location>
        <begin position="616"/>
        <end position="627"/>
    </location>
</feature>
<feature type="compositionally biased region" description="Polar residues" evidence="2">
    <location>
        <begin position="838"/>
        <end position="868"/>
    </location>
</feature>
<dbReference type="OrthoDB" id="5302359at2759"/>
<evidence type="ECO:0000259" key="3">
    <source>
        <dbReference type="Pfam" id="PF08546"/>
    </source>
</evidence>
<feature type="compositionally biased region" description="Low complexity" evidence="2">
    <location>
        <begin position="823"/>
        <end position="837"/>
    </location>
</feature>
<feature type="region of interest" description="Disordered" evidence="2">
    <location>
        <begin position="747"/>
        <end position="783"/>
    </location>
</feature>
<dbReference type="SUPFAM" id="SSF48179">
    <property type="entry name" value="6-phosphogluconate dehydrogenase C-terminal domain-like"/>
    <property type="match status" value="1"/>
</dbReference>
<evidence type="ECO:0000256" key="2">
    <source>
        <dbReference type="SAM" id="MobiDB-lite"/>
    </source>
</evidence>
<evidence type="ECO:0000256" key="1">
    <source>
        <dbReference type="SAM" id="Coils"/>
    </source>
</evidence>
<feature type="region of interest" description="Disordered" evidence="2">
    <location>
        <begin position="578"/>
        <end position="694"/>
    </location>
</feature>
<dbReference type="AlphaFoldDB" id="A0A1G4KFD1"/>
<protein>
    <submittedName>
        <fullName evidence="4">LAME_0H09054g1_1</fullName>
    </submittedName>
</protein>
<feature type="compositionally biased region" description="Low complexity" evidence="2">
    <location>
        <begin position="452"/>
        <end position="465"/>
    </location>
</feature>
<feature type="compositionally biased region" description="Basic residues" evidence="2">
    <location>
        <begin position="886"/>
        <end position="900"/>
    </location>
</feature>
<sequence>MSSLRVLAVGDNTNVLLYAWRIQQSKSVNLTHLSSAKTSEYSVETAQYGSDTFCFEQHFESVDQMLASGDGSARVFDLVILSAASLQELSSLAAKLNPVLNLNTKILVESSGFVHLEPFVKMSIDFGQLKVFSVMCDFDFRQVSPSRFEQAAHQLAPCNLYLGESGVKGSTKYAADNVALLETFKRLFVKLFPQDKVHVCNFSYAEFLSQQWKLALPRICFDPLYILLENSRPEELNEQILAKPLISGLVTEIITVTKTMGAKLPPGFDNEKDLLQQWLKTTNNELPQLAYHFCQKTAPLNVDMLLLQPILLADDYGIKTPYLEFLYSMMCQYQKMNDGESKLFARTSIQSKVTGELTKLQQEHIELKSQLHSVQNNLATTSQSHMAQIKARDDQEHHQKNEIAFLKGQIAKLNSDLANEQRKVNGFEANHKKLLQDQQHLQQQLQIQQYSQMQLSQQHQPQPQQERALEGSQAKLISSESASKSSSTGTPNLRDIEDIAVYGVHYGLSPSQRPQPDAKEAQPVLEAATSATGIEAQAANTYNNARTLPVEGAGTDLRERELELRRRELELQEKELELQRRSAVRPRPNKYQSASMLPSHGGPGPTVNGQGARKPSYSQAGSRNNRQMHGAAQPGIPNMIDPVGMQHSFGQPSVSGVPGQLGPAIGAPIGGTSGSQGHPHQFKTTSRKNRRSNMPNLRHASSVDVLSMAGTGTAPHGAPPSIAANSSGTRLNSMAGNGPPPSMMLNRPQNGSGLHLNNIPTPSLLGPKAGAPYSAGPASSVPQQQFRQISSSTVLAEDPVQANISSHTVVHNPVPQQVFNGHSSGSSLSAESPSAMSPNGNMTVSDPSPISISEVNGQDKTPVPTQDAGTMLDTGFELDAKDATKKKSKFGLFGKKRNKN</sequence>
<keyword evidence="5" id="KW-1185">Reference proteome</keyword>